<feature type="transmembrane region" description="Helical" evidence="7">
    <location>
        <begin position="110"/>
        <end position="132"/>
    </location>
</feature>
<proteinExistence type="inferred from homology"/>
<evidence type="ECO:0000313" key="10">
    <source>
        <dbReference type="Proteomes" id="UP001314681"/>
    </source>
</evidence>
<sequence>MRRKSNTKKSFYTARLSIPALFFYGLFIVVPFFMSMVLSFTDWNIDRLFQPVFRGIDNYVTIFQDPIFIRSLGNTLLFAFSTTILKTVFGLLLALGLLKATRLNSVLRTIFYVPCVLSPLIIGVIFTSILAREGLLNNLLQVLHLSPMAQDWLASYGTAMGSVILIEGWMWSGFNMFIFISGLQAIPRDYYEAAETEGISRFNQFRHITLPLLVPSFTVIITLNVTGSLKVFDLIYVLTNGGPGFDTQVLSTFTYRAFGLGLLGESSASAVVLMVVVTVISFILNKILRRREVEL</sequence>
<feature type="transmembrane region" description="Helical" evidence="7">
    <location>
        <begin position="152"/>
        <end position="171"/>
    </location>
</feature>
<reference evidence="9 10" key="1">
    <citation type="submission" date="2021-06" db="EMBL/GenBank/DDBJ databases">
        <title>Description of novel taxa of the family Lachnospiraceae.</title>
        <authorList>
            <person name="Chaplin A.V."/>
            <person name="Sokolova S.R."/>
            <person name="Pikina A.P."/>
            <person name="Korzhanova M."/>
            <person name="Belova V."/>
            <person name="Korostin D."/>
            <person name="Efimov B.A."/>
        </authorList>
    </citation>
    <scope>NUCLEOTIDE SEQUENCE [LARGE SCALE GENOMIC DNA]</scope>
    <source>
        <strain evidence="9 10">ASD4241</strain>
    </source>
</reference>
<dbReference type="InterPro" id="IPR051393">
    <property type="entry name" value="ABC_transporter_permease"/>
</dbReference>
<evidence type="ECO:0000256" key="6">
    <source>
        <dbReference type="ARBA" id="ARBA00023136"/>
    </source>
</evidence>
<dbReference type="InterPro" id="IPR035906">
    <property type="entry name" value="MetI-like_sf"/>
</dbReference>
<keyword evidence="5 7" id="KW-1133">Transmembrane helix</keyword>
<feature type="transmembrane region" description="Helical" evidence="7">
    <location>
        <begin position="21"/>
        <end position="41"/>
    </location>
</feature>
<feature type="domain" description="ABC transmembrane type-1" evidence="8">
    <location>
        <begin position="72"/>
        <end position="284"/>
    </location>
</feature>
<accession>A0ABS6KF24</accession>
<keyword evidence="4 7" id="KW-0812">Transmembrane</keyword>
<feature type="transmembrane region" description="Helical" evidence="7">
    <location>
        <begin position="76"/>
        <end position="98"/>
    </location>
</feature>
<dbReference type="InterPro" id="IPR000515">
    <property type="entry name" value="MetI-like"/>
</dbReference>
<evidence type="ECO:0000256" key="3">
    <source>
        <dbReference type="ARBA" id="ARBA00022475"/>
    </source>
</evidence>
<evidence type="ECO:0000256" key="1">
    <source>
        <dbReference type="ARBA" id="ARBA00004651"/>
    </source>
</evidence>
<dbReference type="PANTHER" id="PTHR30193:SF37">
    <property type="entry name" value="INNER MEMBRANE ABC TRANSPORTER PERMEASE PROTEIN YCJO"/>
    <property type="match status" value="1"/>
</dbReference>
<evidence type="ECO:0000256" key="7">
    <source>
        <dbReference type="RuleBase" id="RU363032"/>
    </source>
</evidence>
<keyword evidence="10" id="KW-1185">Reference proteome</keyword>
<dbReference type="PANTHER" id="PTHR30193">
    <property type="entry name" value="ABC TRANSPORTER PERMEASE PROTEIN"/>
    <property type="match status" value="1"/>
</dbReference>
<dbReference type="RefSeq" id="WP_238727590.1">
    <property type="nucleotide sequence ID" value="NZ_JAHQCX010000029.1"/>
</dbReference>
<gene>
    <name evidence="9" type="ORF">KTH90_24260</name>
</gene>
<feature type="transmembrane region" description="Helical" evidence="7">
    <location>
        <begin position="258"/>
        <end position="284"/>
    </location>
</feature>
<dbReference type="EMBL" id="JAHQCX010000029">
    <property type="protein sequence ID" value="MBU9729109.1"/>
    <property type="molecule type" value="Genomic_DNA"/>
</dbReference>
<feature type="transmembrane region" description="Helical" evidence="7">
    <location>
        <begin position="210"/>
        <end position="238"/>
    </location>
</feature>
<evidence type="ECO:0000313" key="9">
    <source>
        <dbReference type="EMBL" id="MBU9729109.1"/>
    </source>
</evidence>
<keyword evidence="3" id="KW-1003">Cell membrane</keyword>
<evidence type="ECO:0000256" key="4">
    <source>
        <dbReference type="ARBA" id="ARBA00022692"/>
    </source>
</evidence>
<dbReference type="CDD" id="cd06261">
    <property type="entry name" value="TM_PBP2"/>
    <property type="match status" value="1"/>
</dbReference>
<dbReference type="Gene3D" id="1.10.3720.10">
    <property type="entry name" value="MetI-like"/>
    <property type="match status" value="1"/>
</dbReference>
<keyword evidence="2 7" id="KW-0813">Transport</keyword>
<evidence type="ECO:0000256" key="2">
    <source>
        <dbReference type="ARBA" id="ARBA00022448"/>
    </source>
</evidence>
<comment type="caution">
    <text evidence="9">The sequence shown here is derived from an EMBL/GenBank/DDBJ whole genome shotgun (WGS) entry which is preliminary data.</text>
</comment>
<protein>
    <submittedName>
        <fullName evidence="9">Sugar ABC transporter permease</fullName>
    </submittedName>
</protein>
<keyword evidence="6 7" id="KW-0472">Membrane</keyword>
<name>A0ABS6KF24_9FIRM</name>
<dbReference type="Proteomes" id="UP001314681">
    <property type="component" value="Unassembled WGS sequence"/>
</dbReference>
<dbReference type="SUPFAM" id="SSF161098">
    <property type="entry name" value="MetI-like"/>
    <property type="match status" value="1"/>
</dbReference>
<evidence type="ECO:0000256" key="5">
    <source>
        <dbReference type="ARBA" id="ARBA00022989"/>
    </source>
</evidence>
<organism evidence="9 10">
    <name type="scientific">Diplocloster modestus</name>
    <dbReference type="NCBI Taxonomy" id="2850322"/>
    <lineage>
        <taxon>Bacteria</taxon>
        <taxon>Bacillati</taxon>
        <taxon>Bacillota</taxon>
        <taxon>Clostridia</taxon>
        <taxon>Lachnospirales</taxon>
        <taxon>Lachnospiraceae</taxon>
        <taxon>Diplocloster</taxon>
    </lineage>
</organism>
<comment type="subcellular location">
    <subcellularLocation>
        <location evidence="1 7">Cell membrane</location>
        <topology evidence="1 7">Multi-pass membrane protein</topology>
    </subcellularLocation>
</comment>
<dbReference type="PROSITE" id="PS50928">
    <property type="entry name" value="ABC_TM1"/>
    <property type="match status" value="1"/>
</dbReference>
<dbReference type="Pfam" id="PF00528">
    <property type="entry name" value="BPD_transp_1"/>
    <property type="match status" value="1"/>
</dbReference>
<comment type="similarity">
    <text evidence="7">Belongs to the binding-protein-dependent transport system permease family.</text>
</comment>
<evidence type="ECO:0000259" key="8">
    <source>
        <dbReference type="PROSITE" id="PS50928"/>
    </source>
</evidence>